<comment type="caution">
    <text evidence="2">The sequence shown here is derived from an EMBL/GenBank/DDBJ whole genome shotgun (WGS) entry which is preliminary data.</text>
</comment>
<feature type="domain" description="SnoaL-like" evidence="1">
    <location>
        <begin position="6"/>
        <end position="131"/>
    </location>
</feature>
<reference evidence="2 3" key="1">
    <citation type="submission" date="2018-08" db="EMBL/GenBank/DDBJ databases">
        <title>Sphingobium sp. EO9.</title>
        <authorList>
            <person name="Park Y."/>
            <person name="Kim K.H."/>
            <person name="Jeon C.O."/>
        </authorList>
    </citation>
    <scope>NUCLEOTIDE SEQUENCE [LARGE SCALE GENOMIC DNA]</scope>
    <source>
        <strain evidence="2 3">EO9</strain>
    </source>
</reference>
<dbReference type="RefSeq" id="WP_119746695.1">
    <property type="nucleotide sequence ID" value="NZ_QVRA01000009.1"/>
</dbReference>
<evidence type="ECO:0000313" key="3">
    <source>
        <dbReference type="Proteomes" id="UP000283469"/>
    </source>
</evidence>
<evidence type="ECO:0000259" key="1">
    <source>
        <dbReference type="Pfam" id="PF13577"/>
    </source>
</evidence>
<proteinExistence type="predicted"/>
<accession>A0A418YSA4</accession>
<organism evidence="2 3">
    <name type="scientific">Sphingobium terrigena</name>
    <dbReference type="NCBI Taxonomy" id="2304063"/>
    <lineage>
        <taxon>Bacteria</taxon>
        <taxon>Pseudomonadati</taxon>
        <taxon>Pseudomonadota</taxon>
        <taxon>Alphaproteobacteria</taxon>
        <taxon>Sphingomonadales</taxon>
        <taxon>Sphingomonadaceae</taxon>
        <taxon>Sphingobium</taxon>
    </lineage>
</organism>
<dbReference type="Gene3D" id="3.10.450.50">
    <property type="match status" value="1"/>
</dbReference>
<dbReference type="SUPFAM" id="SSF54427">
    <property type="entry name" value="NTF2-like"/>
    <property type="match status" value="1"/>
</dbReference>
<dbReference type="EMBL" id="QVRA01000009">
    <property type="protein sequence ID" value="RJG54624.1"/>
    <property type="molecule type" value="Genomic_DNA"/>
</dbReference>
<protein>
    <submittedName>
        <fullName evidence="2">Nuclear transport factor 2 family protein</fullName>
    </submittedName>
</protein>
<dbReference type="Pfam" id="PF13577">
    <property type="entry name" value="SnoaL_4"/>
    <property type="match status" value="1"/>
</dbReference>
<dbReference type="InterPro" id="IPR032710">
    <property type="entry name" value="NTF2-like_dom_sf"/>
</dbReference>
<dbReference type="AlphaFoldDB" id="A0A418YSA4"/>
<dbReference type="Proteomes" id="UP000283469">
    <property type="component" value="Unassembled WGS sequence"/>
</dbReference>
<name>A0A418YSA4_9SPHN</name>
<evidence type="ECO:0000313" key="2">
    <source>
        <dbReference type="EMBL" id="RJG54624.1"/>
    </source>
</evidence>
<sequence>MGDQADQALAIANLKARYCAAADLSASDPDQARRLLADIFADNFVGNYGMGLFEGAQAITDFLCTAIGANSEWMIHMLHSPRIEIDGDRATGDWTVLGHMKRRATGAIDYVVGRYSDIFRLTPTGWRIERVTFTRLQQ</sequence>
<dbReference type="OrthoDB" id="7851780at2"/>
<keyword evidence="3" id="KW-1185">Reference proteome</keyword>
<dbReference type="InterPro" id="IPR037401">
    <property type="entry name" value="SnoaL-like"/>
</dbReference>
<gene>
    <name evidence="2" type="ORF">D0Z70_12060</name>
</gene>